<dbReference type="GO" id="GO:0008270">
    <property type="term" value="F:zinc ion binding"/>
    <property type="evidence" value="ECO:0007669"/>
    <property type="project" value="UniProtKB-KW"/>
</dbReference>
<dbReference type="ExpressionAtlas" id="I1J184">
    <property type="expression patterns" value="baseline"/>
</dbReference>
<feature type="region of interest" description="Disordered" evidence="13">
    <location>
        <begin position="525"/>
        <end position="552"/>
    </location>
</feature>
<comment type="similarity">
    <text evidence="4">Belongs to the RBR family. Ariadne subfamily.</text>
</comment>
<dbReference type="RefSeq" id="XP_014751072.1">
    <property type="nucleotide sequence ID" value="XM_014895586.2"/>
</dbReference>
<evidence type="ECO:0000256" key="13">
    <source>
        <dbReference type="SAM" id="MobiDB-lite"/>
    </source>
</evidence>
<dbReference type="SUPFAM" id="SSF57850">
    <property type="entry name" value="RING/U-box"/>
    <property type="match status" value="4"/>
</dbReference>
<keyword evidence="9 12" id="KW-0863">Zinc-finger</keyword>
<evidence type="ECO:0000256" key="6">
    <source>
        <dbReference type="ARBA" id="ARBA00022679"/>
    </source>
</evidence>
<dbReference type="Gene3D" id="3.30.40.10">
    <property type="entry name" value="Zinc/RING finger domain, C3HC4 (zinc finger)"/>
    <property type="match status" value="1"/>
</dbReference>
<dbReference type="Gene3D" id="3.10.110.10">
    <property type="entry name" value="Ubiquitin Conjugating Enzyme"/>
    <property type="match status" value="1"/>
</dbReference>
<dbReference type="EnsemblPlants" id="KQJ84324">
    <property type="protein sequence ID" value="KQJ84324"/>
    <property type="gene ID" value="BRADI_5g20107v3"/>
</dbReference>
<dbReference type="KEGG" id="bdi:100840487"/>
<dbReference type="Gene3D" id="1.20.120.1750">
    <property type="match status" value="1"/>
</dbReference>
<dbReference type="SUPFAM" id="SSF54495">
    <property type="entry name" value="UBC-like"/>
    <property type="match status" value="1"/>
</dbReference>
<evidence type="ECO:0000256" key="7">
    <source>
        <dbReference type="ARBA" id="ARBA00022723"/>
    </source>
</evidence>
<dbReference type="InterPro" id="IPR006575">
    <property type="entry name" value="RWD_dom"/>
</dbReference>
<keyword evidence="8" id="KW-0677">Repeat</keyword>
<evidence type="ECO:0000256" key="12">
    <source>
        <dbReference type="PROSITE-ProRule" id="PRU00175"/>
    </source>
</evidence>
<comment type="function">
    <text evidence="3">Might act as an E3 ubiquitin-protein ligase, or as part of E3 complex, which accepts ubiquitin from specific E2 ubiquitin-conjugating enzymes and then transfers it to substrates.</text>
</comment>
<dbReference type="FunFam" id="1.20.120.1750:FF:000077">
    <property type="entry name" value="RBR-type E3 ubiquitin transferase"/>
    <property type="match status" value="1"/>
</dbReference>
<dbReference type="OMA" id="YVHCEIP"/>
<dbReference type="Pfam" id="PF01485">
    <property type="entry name" value="IBR"/>
    <property type="match status" value="1"/>
</dbReference>
<dbReference type="HOGENOM" id="CLU_021364_1_0_1"/>
<keyword evidence="7" id="KW-0479">Metal-binding</keyword>
<dbReference type="EC" id="2.3.2.31" evidence="5"/>
<gene>
    <name evidence="18" type="primary">LOC100840487</name>
    <name evidence="17" type="ORF">BRADI_5g20107v3</name>
</gene>
<protein>
    <recommendedName>
        <fullName evidence="5">RBR-type E3 ubiquitin transferase</fullName>
        <ecNumber evidence="5">2.3.2.31</ecNumber>
    </recommendedName>
</protein>
<dbReference type="SMART" id="SM00591">
    <property type="entry name" value="RWD"/>
    <property type="match status" value="1"/>
</dbReference>
<dbReference type="GO" id="GO:0006511">
    <property type="term" value="P:ubiquitin-dependent protein catabolic process"/>
    <property type="evidence" value="ECO:0000318"/>
    <property type="project" value="GO_Central"/>
</dbReference>
<name>I1J184_BRADI</name>
<keyword evidence="11" id="KW-0862">Zinc</keyword>
<evidence type="ECO:0000256" key="2">
    <source>
        <dbReference type="ARBA" id="ARBA00001947"/>
    </source>
</evidence>
<dbReference type="Pfam" id="PF05773">
    <property type="entry name" value="RWD"/>
    <property type="match status" value="1"/>
</dbReference>
<dbReference type="GO" id="GO:0031624">
    <property type="term" value="F:ubiquitin conjugating enzyme binding"/>
    <property type="evidence" value="ECO:0000318"/>
    <property type="project" value="GO_Central"/>
</dbReference>
<accession>I1J184</accession>
<dbReference type="PROSITE" id="PS50908">
    <property type="entry name" value="RWD"/>
    <property type="match status" value="1"/>
</dbReference>
<sequence length="552" mass="62852">MENPHGGSHGETDLLPEATRMLHEIALRNREEGEEPDLPEEQLRSNDQLQQDEMLAMEAIYGGNLYIFDEKSVPRSFQIRVHCEIPDGISISAELVHGIDNDPNSQSFDTFSVDHLAPISLTCLMPPSYPSHHPPYFTIGVQWLDSMKVSSLCHMLDSIWAQQPGQEVIFEWVQWLQSSMLSHLGFDDGIVIWQPGSRMDPVDVRVVGDILSVESVVQQLISYSEEQCHESFLHGLHVCRICFSEYTGVDFIKLPCRHYFCLSCMGTYTRMHVKEGSVLKLVCPDNKCGGVVPPDLLKRLLGNADFERWERLILQKTLDSMSDVVYCPRCQTACLEDEDNAQCSKCLFSFCTRCRDRRHVGGRCITPEEKLLSLQEREKVRHLAKGNTERRVILANEIISIKEIIRSSVPCPHCGTFISRMSGCNHMCCSNCNKFFCYDCGKALNPDHTSERCRIDRENLRVNVETKDVFKKIQKELKHELRRAHPCPSCHQPNLKMGNNNHILCGTCQVHYCALCRTVVRKSSKHYGPRGCKQHTADPEITQIGTKKNDDS</sequence>
<dbReference type="InterPro" id="IPR044066">
    <property type="entry name" value="TRIAD_supradom"/>
</dbReference>
<evidence type="ECO:0000256" key="10">
    <source>
        <dbReference type="ARBA" id="ARBA00022786"/>
    </source>
</evidence>
<comment type="cofactor">
    <cofactor evidence="2">
        <name>Zn(2+)</name>
        <dbReference type="ChEBI" id="CHEBI:29105"/>
    </cofactor>
</comment>
<dbReference type="GO" id="GO:0061630">
    <property type="term" value="F:ubiquitin protein ligase activity"/>
    <property type="evidence" value="ECO:0000318"/>
    <property type="project" value="GO_Central"/>
</dbReference>
<dbReference type="Proteomes" id="UP000008810">
    <property type="component" value="Chromosome 5"/>
</dbReference>
<dbReference type="EMBL" id="CM000884">
    <property type="protein sequence ID" value="KQJ84324.1"/>
    <property type="molecule type" value="Genomic_DNA"/>
</dbReference>
<proteinExistence type="inferred from homology"/>
<dbReference type="PANTHER" id="PTHR11685">
    <property type="entry name" value="RBR FAMILY RING FINGER AND IBR DOMAIN-CONTAINING"/>
    <property type="match status" value="1"/>
</dbReference>
<dbReference type="GeneID" id="100840487"/>
<evidence type="ECO:0000256" key="3">
    <source>
        <dbReference type="ARBA" id="ARBA00003976"/>
    </source>
</evidence>
<feature type="domain" description="RING-type" evidence="16">
    <location>
        <begin position="235"/>
        <end position="457"/>
    </location>
</feature>
<evidence type="ECO:0000313" key="18">
    <source>
        <dbReference type="EnsemblPlants" id="KQJ84324"/>
    </source>
</evidence>
<dbReference type="GO" id="GO:0000151">
    <property type="term" value="C:ubiquitin ligase complex"/>
    <property type="evidence" value="ECO:0000318"/>
    <property type="project" value="GO_Central"/>
</dbReference>
<dbReference type="InterPro" id="IPR001841">
    <property type="entry name" value="Znf_RING"/>
</dbReference>
<evidence type="ECO:0000256" key="4">
    <source>
        <dbReference type="ARBA" id="ARBA00005884"/>
    </source>
</evidence>
<reference evidence="17 18" key="1">
    <citation type="journal article" date="2010" name="Nature">
        <title>Genome sequencing and analysis of the model grass Brachypodium distachyon.</title>
        <authorList>
            <consortium name="International Brachypodium Initiative"/>
        </authorList>
    </citation>
    <scope>NUCLEOTIDE SEQUENCE [LARGE SCALE GENOMIC DNA]</scope>
    <source>
        <strain evidence="17 18">Bd21</strain>
    </source>
</reference>
<dbReference type="SMART" id="SM00647">
    <property type="entry name" value="IBR"/>
    <property type="match status" value="2"/>
</dbReference>
<dbReference type="Gramene" id="KQJ84324">
    <property type="protein sequence ID" value="KQJ84324"/>
    <property type="gene ID" value="BRADI_5g20107v3"/>
</dbReference>
<dbReference type="CDD" id="cd23134">
    <property type="entry name" value="RING-HC_ITT1-like"/>
    <property type="match status" value="1"/>
</dbReference>
<dbReference type="GO" id="GO:0005737">
    <property type="term" value="C:cytoplasm"/>
    <property type="evidence" value="ECO:0000318"/>
    <property type="project" value="GO_Central"/>
</dbReference>
<evidence type="ECO:0000259" key="15">
    <source>
        <dbReference type="PROSITE" id="PS50908"/>
    </source>
</evidence>
<organism evidence="17">
    <name type="scientific">Brachypodium distachyon</name>
    <name type="common">Purple false brome</name>
    <name type="synonym">Trachynia distachya</name>
    <dbReference type="NCBI Taxonomy" id="15368"/>
    <lineage>
        <taxon>Eukaryota</taxon>
        <taxon>Viridiplantae</taxon>
        <taxon>Streptophyta</taxon>
        <taxon>Embryophyta</taxon>
        <taxon>Tracheophyta</taxon>
        <taxon>Spermatophyta</taxon>
        <taxon>Magnoliopsida</taxon>
        <taxon>Liliopsida</taxon>
        <taxon>Poales</taxon>
        <taxon>Poaceae</taxon>
        <taxon>BOP clade</taxon>
        <taxon>Pooideae</taxon>
        <taxon>Stipodae</taxon>
        <taxon>Brachypodieae</taxon>
        <taxon>Brachypodium</taxon>
    </lineage>
</organism>
<dbReference type="GO" id="GO:0016567">
    <property type="term" value="P:protein ubiquitination"/>
    <property type="evidence" value="ECO:0007669"/>
    <property type="project" value="InterPro"/>
</dbReference>
<dbReference type="CDD" id="cd20341">
    <property type="entry name" value="BRcat_RBR_RNF14"/>
    <property type="match status" value="1"/>
</dbReference>
<dbReference type="InterPro" id="IPR016135">
    <property type="entry name" value="UBQ-conjugating_enzyme/RWD"/>
</dbReference>
<evidence type="ECO:0000256" key="11">
    <source>
        <dbReference type="ARBA" id="ARBA00022833"/>
    </source>
</evidence>
<dbReference type="PROSITE" id="PS51873">
    <property type="entry name" value="TRIAD"/>
    <property type="match status" value="1"/>
</dbReference>
<evidence type="ECO:0000259" key="14">
    <source>
        <dbReference type="PROSITE" id="PS50089"/>
    </source>
</evidence>
<feature type="domain" description="RING-type" evidence="14">
    <location>
        <begin position="239"/>
        <end position="287"/>
    </location>
</feature>
<evidence type="ECO:0000256" key="1">
    <source>
        <dbReference type="ARBA" id="ARBA00001798"/>
    </source>
</evidence>
<dbReference type="FunFam" id="3.30.40.10:FF:000358">
    <property type="entry name" value="RBR-type E3 ubiquitin transferase"/>
    <property type="match status" value="1"/>
</dbReference>
<dbReference type="InterPro" id="IPR031127">
    <property type="entry name" value="E3_UB_ligase_RBR"/>
</dbReference>
<evidence type="ECO:0000256" key="9">
    <source>
        <dbReference type="ARBA" id="ARBA00022771"/>
    </source>
</evidence>
<dbReference type="InterPro" id="IPR017907">
    <property type="entry name" value="Znf_RING_CS"/>
</dbReference>
<dbReference type="PROSITE" id="PS00518">
    <property type="entry name" value="ZF_RING_1"/>
    <property type="match status" value="1"/>
</dbReference>
<comment type="catalytic activity">
    <reaction evidence="1">
        <text>[E2 ubiquitin-conjugating enzyme]-S-ubiquitinyl-L-cysteine + [acceptor protein]-L-lysine = [E2 ubiquitin-conjugating enzyme]-L-cysteine + [acceptor protein]-N(6)-ubiquitinyl-L-lysine.</text>
        <dbReference type="EC" id="2.3.2.31"/>
    </reaction>
</comment>
<dbReference type="OrthoDB" id="1431934at2759"/>
<evidence type="ECO:0000256" key="5">
    <source>
        <dbReference type="ARBA" id="ARBA00012251"/>
    </source>
</evidence>
<reference evidence="18" key="3">
    <citation type="submission" date="2018-08" db="UniProtKB">
        <authorList>
            <consortium name="EnsemblPlants"/>
        </authorList>
    </citation>
    <scope>IDENTIFICATION</scope>
    <source>
        <strain evidence="18">cv. Bd21</strain>
    </source>
</reference>
<keyword evidence="19" id="KW-1185">Reference proteome</keyword>
<dbReference type="PROSITE" id="PS50089">
    <property type="entry name" value="ZF_RING_2"/>
    <property type="match status" value="1"/>
</dbReference>
<evidence type="ECO:0000259" key="16">
    <source>
        <dbReference type="PROSITE" id="PS51873"/>
    </source>
</evidence>
<evidence type="ECO:0000256" key="8">
    <source>
        <dbReference type="ARBA" id="ARBA00022737"/>
    </source>
</evidence>
<evidence type="ECO:0000313" key="17">
    <source>
        <dbReference type="EMBL" id="KQJ84324.1"/>
    </source>
</evidence>
<keyword evidence="10" id="KW-0833">Ubl conjugation pathway</keyword>
<dbReference type="InterPro" id="IPR002867">
    <property type="entry name" value="IBR_dom"/>
</dbReference>
<dbReference type="FunFam" id="3.10.110.10:FF:000083">
    <property type="entry name" value="RBR-type E3 ubiquitin transferase"/>
    <property type="match status" value="1"/>
</dbReference>
<reference evidence="17" key="2">
    <citation type="submission" date="2017-06" db="EMBL/GenBank/DDBJ databases">
        <title>WGS assembly of Brachypodium distachyon.</title>
        <authorList>
            <consortium name="The International Brachypodium Initiative"/>
            <person name="Lucas S."/>
            <person name="Harmon-Smith M."/>
            <person name="Lail K."/>
            <person name="Tice H."/>
            <person name="Grimwood J."/>
            <person name="Bruce D."/>
            <person name="Barry K."/>
            <person name="Shu S."/>
            <person name="Lindquist E."/>
            <person name="Wang M."/>
            <person name="Pitluck S."/>
            <person name="Vogel J.P."/>
            <person name="Garvin D.F."/>
            <person name="Mockler T.C."/>
            <person name="Schmutz J."/>
            <person name="Rokhsar D."/>
            <person name="Bevan M.W."/>
        </authorList>
    </citation>
    <scope>NUCLEOTIDE SEQUENCE</scope>
    <source>
        <strain evidence="17">Bd21</strain>
    </source>
</reference>
<feature type="domain" description="RWD" evidence="15">
    <location>
        <begin position="52"/>
        <end position="183"/>
    </location>
</feature>
<dbReference type="eggNOG" id="KOG1814">
    <property type="taxonomic scope" value="Eukaryota"/>
</dbReference>
<evidence type="ECO:0000313" key="19">
    <source>
        <dbReference type="Proteomes" id="UP000008810"/>
    </source>
</evidence>
<dbReference type="CDD" id="cd23820">
    <property type="entry name" value="RWD_RNF14"/>
    <property type="match status" value="1"/>
</dbReference>
<dbReference type="AlphaFoldDB" id="I1J184"/>
<keyword evidence="6" id="KW-0808">Transferase</keyword>
<dbReference type="InterPro" id="IPR013083">
    <property type="entry name" value="Znf_RING/FYVE/PHD"/>
</dbReference>